<keyword evidence="1" id="KW-0472">Membrane</keyword>
<dbReference type="GeneID" id="30144678"/>
<evidence type="ECO:0000313" key="3">
    <source>
        <dbReference type="Proteomes" id="UP000094336"/>
    </source>
</evidence>
<dbReference type="AlphaFoldDB" id="A0A1E3QX76"/>
<accession>A0A1E3QX76</accession>
<gene>
    <name evidence="2" type="ORF">BABINDRAFT_110091</name>
</gene>
<dbReference type="Proteomes" id="UP000094336">
    <property type="component" value="Unassembled WGS sequence"/>
</dbReference>
<proteinExistence type="predicted"/>
<reference evidence="3" key="1">
    <citation type="submission" date="2016-05" db="EMBL/GenBank/DDBJ databases">
        <title>Comparative genomics of biotechnologically important yeasts.</title>
        <authorList>
            <consortium name="DOE Joint Genome Institute"/>
            <person name="Riley R."/>
            <person name="Haridas S."/>
            <person name="Wolfe K.H."/>
            <person name="Lopes M.R."/>
            <person name="Hittinger C.T."/>
            <person name="Goker M."/>
            <person name="Salamov A."/>
            <person name="Wisecaver J."/>
            <person name="Long T.M."/>
            <person name="Aerts A.L."/>
            <person name="Barry K."/>
            <person name="Choi C."/>
            <person name="Clum A."/>
            <person name="Coughlan A.Y."/>
            <person name="Deshpande S."/>
            <person name="Douglass A.P."/>
            <person name="Hanson S.J."/>
            <person name="Klenk H.-P."/>
            <person name="Labutti K."/>
            <person name="Lapidus A."/>
            <person name="Lindquist E."/>
            <person name="Lipzen A."/>
            <person name="Meier-Kolthoff J.P."/>
            <person name="Ohm R.A."/>
            <person name="Otillar R.P."/>
            <person name="Pangilinan J."/>
            <person name="Peng Y."/>
            <person name="Rokas A."/>
            <person name="Rosa C.A."/>
            <person name="Scheuner C."/>
            <person name="Sibirny A.A."/>
            <person name="Slot J.C."/>
            <person name="Stielow J.B."/>
            <person name="Sun H."/>
            <person name="Kurtzman C.P."/>
            <person name="Blackwell M."/>
            <person name="Grigoriev I.V."/>
            <person name="Jeffries T.W."/>
        </authorList>
    </citation>
    <scope>NUCLEOTIDE SEQUENCE [LARGE SCALE GENOMIC DNA]</scope>
    <source>
        <strain evidence="3">NRRL Y-12698</strain>
    </source>
</reference>
<organism evidence="2 3">
    <name type="scientific">Babjeviella inositovora NRRL Y-12698</name>
    <dbReference type="NCBI Taxonomy" id="984486"/>
    <lineage>
        <taxon>Eukaryota</taxon>
        <taxon>Fungi</taxon>
        <taxon>Dikarya</taxon>
        <taxon>Ascomycota</taxon>
        <taxon>Saccharomycotina</taxon>
        <taxon>Pichiomycetes</taxon>
        <taxon>Serinales incertae sedis</taxon>
        <taxon>Babjeviella</taxon>
    </lineage>
</organism>
<keyword evidence="1" id="KW-1133">Transmembrane helix</keyword>
<evidence type="ECO:0000256" key="1">
    <source>
        <dbReference type="SAM" id="Phobius"/>
    </source>
</evidence>
<sequence>MQNIWYIFTFPNIHILLICYLCNFNIVLKNINMWVSRLGISVKSEYEPNNSQSLPSSLYRIISVQSLVEIYRSIAARNTKRTRHYPSTVGAMEEISDVDAHADIEVPCVSFVSQLQ</sequence>
<feature type="transmembrane region" description="Helical" evidence="1">
    <location>
        <begin position="6"/>
        <end position="28"/>
    </location>
</feature>
<name>A0A1E3QX76_9ASCO</name>
<keyword evidence="1" id="KW-0812">Transmembrane</keyword>
<keyword evidence="3" id="KW-1185">Reference proteome</keyword>
<evidence type="ECO:0000313" key="2">
    <source>
        <dbReference type="EMBL" id="ODQ81682.1"/>
    </source>
</evidence>
<dbReference type="RefSeq" id="XP_018987010.1">
    <property type="nucleotide sequence ID" value="XM_019126824.1"/>
</dbReference>
<dbReference type="EMBL" id="KV454427">
    <property type="protein sequence ID" value="ODQ81682.1"/>
    <property type="molecule type" value="Genomic_DNA"/>
</dbReference>
<protein>
    <submittedName>
        <fullName evidence="2">Uncharacterized protein</fullName>
    </submittedName>
</protein>